<dbReference type="EMBL" id="KL367523">
    <property type="protein sequence ID" value="KFD66594.1"/>
    <property type="molecule type" value="Genomic_DNA"/>
</dbReference>
<organism evidence="3 5">
    <name type="scientific">Trichuris suis</name>
    <name type="common">pig whipworm</name>
    <dbReference type="NCBI Taxonomy" id="68888"/>
    <lineage>
        <taxon>Eukaryota</taxon>
        <taxon>Metazoa</taxon>
        <taxon>Ecdysozoa</taxon>
        <taxon>Nematoda</taxon>
        <taxon>Enoplea</taxon>
        <taxon>Dorylaimia</taxon>
        <taxon>Trichinellida</taxon>
        <taxon>Trichuridae</taxon>
        <taxon>Trichuris</taxon>
    </lineage>
</organism>
<dbReference type="AlphaFoldDB" id="A0A085MJU3"/>
<name>A0A085MJU3_9BILA</name>
<feature type="chain" id="PRO_5007379438" evidence="2">
    <location>
        <begin position="19"/>
        <end position="107"/>
    </location>
</feature>
<feature type="signal peptide" evidence="2">
    <location>
        <begin position="1"/>
        <end position="18"/>
    </location>
</feature>
<dbReference type="EMBL" id="KL363188">
    <property type="protein sequence ID" value="KFD57489.1"/>
    <property type="molecule type" value="Genomic_DNA"/>
</dbReference>
<sequence length="107" mass="11856">MVALTFLLCLIIVSSGSCRSIRDAIAKGLGLRPGSHRPSLPKASLEASNAYSVHRSQSQSRYIDSISEEQTGSHRRKRHRVLAATSEHQLTLVDKAVLLKLFSHMKF</sequence>
<dbReference type="Proteomes" id="UP000030758">
    <property type="component" value="Unassembled WGS sequence"/>
</dbReference>
<dbReference type="Proteomes" id="UP000030764">
    <property type="component" value="Unassembled WGS sequence"/>
</dbReference>
<evidence type="ECO:0000313" key="4">
    <source>
        <dbReference type="EMBL" id="KFD66594.1"/>
    </source>
</evidence>
<evidence type="ECO:0000313" key="5">
    <source>
        <dbReference type="Proteomes" id="UP000030764"/>
    </source>
</evidence>
<accession>A0A085MJU3</accession>
<gene>
    <name evidence="3" type="ORF">M513_01592</name>
    <name evidence="4" type="ORF">M514_01592</name>
</gene>
<feature type="region of interest" description="Disordered" evidence="1">
    <location>
        <begin position="52"/>
        <end position="76"/>
    </location>
</feature>
<protein>
    <submittedName>
        <fullName evidence="3">Uncharacterized protein</fullName>
    </submittedName>
</protein>
<keyword evidence="5" id="KW-1185">Reference proteome</keyword>
<evidence type="ECO:0000256" key="1">
    <source>
        <dbReference type="SAM" id="MobiDB-lite"/>
    </source>
</evidence>
<proteinExistence type="predicted"/>
<reference evidence="3 5" key="1">
    <citation type="journal article" date="2014" name="Nat. Genet.">
        <title>Genome and transcriptome of the porcine whipworm Trichuris suis.</title>
        <authorList>
            <person name="Jex A.R."/>
            <person name="Nejsum P."/>
            <person name="Schwarz E.M."/>
            <person name="Hu L."/>
            <person name="Young N.D."/>
            <person name="Hall R.S."/>
            <person name="Korhonen P.K."/>
            <person name="Liao S."/>
            <person name="Thamsborg S."/>
            <person name="Xia J."/>
            <person name="Xu P."/>
            <person name="Wang S."/>
            <person name="Scheerlinck J.P."/>
            <person name="Hofmann A."/>
            <person name="Sternberg P.W."/>
            <person name="Wang J."/>
            <person name="Gasser R.B."/>
        </authorList>
    </citation>
    <scope>NUCLEOTIDE SEQUENCE [LARGE SCALE GENOMIC DNA]</scope>
    <source>
        <strain evidence="4">DCEP-RM93F</strain>
        <strain evidence="3">DCEP-RM93M</strain>
    </source>
</reference>
<keyword evidence="2" id="KW-0732">Signal</keyword>
<evidence type="ECO:0000313" key="3">
    <source>
        <dbReference type="EMBL" id="KFD57489.1"/>
    </source>
</evidence>
<evidence type="ECO:0000256" key="2">
    <source>
        <dbReference type="SAM" id="SignalP"/>
    </source>
</evidence>
<feature type="compositionally biased region" description="Polar residues" evidence="1">
    <location>
        <begin position="52"/>
        <end position="62"/>
    </location>
</feature>